<feature type="transmembrane region" description="Helical" evidence="8">
    <location>
        <begin position="61"/>
        <end position="84"/>
    </location>
</feature>
<dbReference type="InterPro" id="IPR007227">
    <property type="entry name" value="Cell_shape_determining_MreD"/>
</dbReference>
<keyword evidence="10" id="KW-1185">Reference proteome</keyword>
<feature type="transmembrane region" description="Helical" evidence="8">
    <location>
        <begin position="7"/>
        <end position="25"/>
    </location>
</feature>
<keyword evidence="5" id="KW-0133">Cell shape</keyword>
<feature type="transmembrane region" description="Helical" evidence="8">
    <location>
        <begin position="96"/>
        <end position="123"/>
    </location>
</feature>
<accession>A0ABS4GB73</accession>
<sequence length="163" mass="18748">MKKINIIVIIVVINFIFQTSLYNYLDIFGLIPNISLIFVVIFAMMTNGIKGGAIGIITGMLYDIMLYDVFGVYTLIYFIIGSVIGSFSEDVNRENYILYSIATMLATLFFHVLLYILLFFLKYNVENIGYIVKNILLQMVFNTVVSIFVLKFVVYLFDKFSVK</sequence>
<proteinExistence type="inferred from homology"/>
<comment type="subcellular location">
    <subcellularLocation>
        <location evidence="1">Cell membrane</location>
        <topology evidence="1">Multi-pass membrane protein</topology>
    </subcellularLocation>
</comment>
<evidence type="ECO:0000256" key="1">
    <source>
        <dbReference type="ARBA" id="ARBA00004651"/>
    </source>
</evidence>
<gene>
    <name evidence="9" type="ORF">J2Z76_000798</name>
</gene>
<evidence type="ECO:0000256" key="6">
    <source>
        <dbReference type="ARBA" id="ARBA00022989"/>
    </source>
</evidence>
<evidence type="ECO:0000256" key="3">
    <source>
        <dbReference type="ARBA" id="ARBA00022475"/>
    </source>
</evidence>
<feature type="transmembrane region" description="Helical" evidence="8">
    <location>
        <begin position="135"/>
        <end position="157"/>
    </location>
</feature>
<evidence type="ECO:0000256" key="4">
    <source>
        <dbReference type="ARBA" id="ARBA00022692"/>
    </source>
</evidence>
<reference evidence="9 10" key="1">
    <citation type="submission" date="2021-03" db="EMBL/GenBank/DDBJ databases">
        <title>Genomic Encyclopedia of Type Strains, Phase IV (KMG-IV): sequencing the most valuable type-strain genomes for metagenomic binning, comparative biology and taxonomic classification.</title>
        <authorList>
            <person name="Goeker M."/>
        </authorList>
    </citation>
    <scope>NUCLEOTIDE SEQUENCE [LARGE SCALE GENOMIC DNA]</scope>
    <source>
        <strain evidence="9 10">DSM 24004</strain>
    </source>
</reference>
<keyword evidence="7 8" id="KW-0472">Membrane</keyword>
<comment type="similarity">
    <text evidence="2">Belongs to the MreD family.</text>
</comment>
<evidence type="ECO:0000256" key="7">
    <source>
        <dbReference type="ARBA" id="ARBA00023136"/>
    </source>
</evidence>
<evidence type="ECO:0000313" key="10">
    <source>
        <dbReference type="Proteomes" id="UP001519342"/>
    </source>
</evidence>
<evidence type="ECO:0000313" key="9">
    <source>
        <dbReference type="EMBL" id="MBP1924941.1"/>
    </source>
</evidence>
<comment type="caution">
    <text evidence="9">The sequence shown here is derived from an EMBL/GenBank/DDBJ whole genome shotgun (WGS) entry which is preliminary data.</text>
</comment>
<organism evidence="9 10">
    <name type="scientific">Sedimentibacter acidaminivorans</name>
    <dbReference type="NCBI Taxonomy" id="913099"/>
    <lineage>
        <taxon>Bacteria</taxon>
        <taxon>Bacillati</taxon>
        <taxon>Bacillota</taxon>
        <taxon>Tissierellia</taxon>
        <taxon>Sedimentibacter</taxon>
    </lineage>
</organism>
<dbReference type="Proteomes" id="UP001519342">
    <property type="component" value="Unassembled WGS sequence"/>
</dbReference>
<dbReference type="RefSeq" id="WP_209510699.1">
    <property type="nucleotide sequence ID" value="NZ_JAGGKS010000002.1"/>
</dbReference>
<feature type="transmembrane region" description="Helical" evidence="8">
    <location>
        <begin position="31"/>
        <end position="49"/>
    </location>
</feature>
<evidence type="ECO:0000256" key="5">
    <source>
        <dbReference type="ARBA" id="ARBA00022960"/>
    </source>
</evidence>
<dbReference type="NCBIfam" id="TIGR03426">
    <property type="entry name" value="shape_MreD"/>
    <property type="match status" value="1"/>
</dbReference>
<evidence type="ECO:0000256" key="8">
    <source>
        <dbReference type="SAM" id="Phobius"/>
    </source>
</evidence>
<dbReference type="Pfam" id="PF04093">
    <property type="entry name" value="MreD"/>
    <property type="match status" value="1"/>
</dbReference>
<keyword evidence="6 8" id="KW-1133">Transmembrane helix</keyword>
<keyword evidence="4 8" id="KW-0812">Transmembrane</keyword>
<keyword evidence="3" id="KW-1003">Cell membrane</keyword>
<name>A0ABS4GB73_9FIRM</name>
<dbReference type="EMBL" id="JAGGKS010000002">
    <property type="protein sequence ID" value="MBP1924941.1"/>
    <property type="molecule type" value="Genomic_DNA"/>
</dbReference>
<evidence type="ECO:0000256" key="2">
    <source>
        <dbReference type="ARBA" id="ARBA00007776"/>
    </source>
</evidence>
<protein>
    <submittedName>
        <fullName evidence="9">Rod shape-determining protein MreD</fullName>
    </submittedName>
</protein>